<keyword evidence="2" id="KW-0378">Hydrolase</keyword>
<name>A0A6J4EAN3_9PSED</name>
<dbReference type="KEGG" id="ptw:TUM18999_50080"/>
<dbReference type="Proteomes" id="UP001054892">
    <property type="component" value="Unassembled WGS sequence"/>
</dbReference>
<dbReference type="PROSITE" id="PS51677">
    <property type="entry name" value="NODB"/>
    <property type="match status" value="1"/>
</dbReference>
<dbReference type="InterPro" id="IPR050248">
    <property type="entry name" value="Polysacc_deacetylase_ArnD"/>
</dbReference>
<dbReference type="InterPro" id="IPR011330">
    <property type="entry name" value="Glyco_hydro/deAcase_b/a-brl"/>
</dbReference>
<protein>
    <submittedName>
        <fullName evidence="5">Polysaccharide deacetylase</fullName>
    </submittedName>
</protein>
<dbReference type="Proteomes" id="UP000509383">
    <property type="component" value="Chromosome"/>
</dbReference>
<evidence type="ECO:0000313" key="5">
    <source>
        <dbReference type="EMBL" id="BCG26817.1"/>
    </source>
</evidence>
<dbReference type="CDD" id="cd10917">
    <property type="entry name" value="CE4_NodB_like_6s_7s"/>
    <property type="match status" value="1"/>
</dbReference>
<keyword evidence="1" id="KW-0479">Metal-binding</keyword>
<dbReference type="GO" id="GO:0016020">
    <property type="term" value="C:membrane"/>
    <property type="evidence" value="ECO:0007669"/>
    <property type="project" value="TreeGrafter"/>
</dbReference>
<keyword evidence="8" id="KW-1185">Reference proteome</keyword>
<dbReference type="EMBL" id="BQKM01000001">
    <property type="protein sequence ID" value="GJN50447.1"/>
    <property type="molecule type" value="Genomic_DNA"/>
</dbReference>
<dbReference type="EMBL" id="AP023189">
    <property type="protein sequence ID" value="BCG26817.1"/>
    <property type="molecule type" value="Genomic_DNA"/>
</dbReference>
<dbReference type="GO" id="GO:0046872">
    <property type="term" value="F:metal ion binding"/>
    <property type="evidence" value="ECO:0007669"/>
    <property type="project" value="UniProtKB-KW"/>
</dbReference>
<evidence type="ECO:0000313" key="6">
    <source>
        <dbReference type="EMBL" id="GJN50447.1"/>
    </source>
</evidence>
<dbReference type="Gene3D" id="3.20.20.370">
    <property type="entry name" value="Glycoside hydrolase/deacetylase"/>
    <property type="match status" value="1"/>
</dbReference>
<feature type="domain" description="NodB homology" evidence="4">
    <location>
        <begin position="185"/>
        <end position="376"/>
    </location>
</feature>
<gene>
    <name evidence="5" type="ORF">TUM18999_50080</name>
    <name evidence="6" type="ORF">TUM20286_01990</name>
</gene>
<reference evidence="5 7" key="1">
    <citation type="submission" date="2020-05" db="EMBL/GenBank/DDBJ databases">
        <title>Characterization of novel class B3 metallo-beta-lactamase from novel Pseudomonas species.</title>
        <authorList>
            <person name="Yamada K."/>
            <person name="Aoki K."/>
            <person name="Ishii Y."/>
        </authorList>
    </citation>
    <scope>NUCLEOTIDE SEQUENCE [LARGE SCALE GENOMIC DNA]</scope>
    <source>
        <strain evidence="5 7">TUM18999</strain>
        <strain evidence="6 8">TUM20286</strain>
    </source>
</reference>
<dbReference type="InterPro" id="IPR002509">
    <property type="entry name" value="NODB_dom"/>
</dbReference>
<dbReference type="RefSeq" id="WP_173172783.1">
    <property type="nucleotide sequence ID" value="NZ_AP023189.1"/>
</dbReference>
<evidence type="ECO:0000259" key="4">
    <source>
        <dbReference type="PROSITE" id="PS51677"/>
    </source>
</evidence>
<evidence type="ECO:0000313" key="7">
    <source>
        <dbReference type="Proteomes" id="UP000509383"/>
    </source>
</evidence>
<keyword evidence="3" id="KW-0732">Signal</keyword>
<dbReference type="GO" id="GO:0005975">
    <property type="term" value="P:carbohydrate metabolic process"/>
    <property type="evidence" value="ECO:0007669"/>
    <property type="project" value="InterPro"/>
</dbReference>
<dbReference type="PANTHER" id="PTHR10587">
    <property type="entry name" value="GLYCOSYL TRANSFERASE-RELATED"/>
    <property type="match status" value="1"/>
</dbReference>
<evidence type="ECO:0000256" key="1">
    <source>
        <dbReference type="ARBA" id="ARBA00022723"/>
    </source>
</evidence>
<accession>A0A6J4EAN3</accession>
<evidence type="ECO:0000256" key="2">
    <source>
        <dbReference type="ARBA" id="ARBA00022801"/>
    </source>
</evidence>
<dbReference type="Pfam" id="PF01522">
    <property type="entry name" value="Polysacc_deac_1"/>
    <property type="match status" value="1"/>
</dbReference>
<feature type="signal peptide" evidence="3">
    <location>
        <begin position="1"/>
        <end position="20"/>
    </location>
</feature>
<dbReference type="PANTHER" id="PTHR10587:SF133">
    <property type="entry name" value="CHITIN DEACETYLASE 1-RELATED"/>
    <property type="match status" value="1"/>
</dbReference>
<dbReference type="SUPFAM" id="SSF88713">
    <property type="entry name" value="Glycoside hydrolase/deacetylase"/>
    <property type="match status" value="1"/>
</dbReference>
<sequence length="376" mass="41427">MFRVISLGLVLALGAGAAQAAGPRAVATLDRSTWPAALDSPAAFDDASRAEILVFAQALLQSETLDAGAWQRRLDLKAVNLNGIDTVRRHFWARLVDNYRLASQGCSAASPFCPPASDEAALREQAKRFDVAPDSPFFAWAEASRRFHQVYLDEEMRLAALFPRISSEIGLFSAQERNGEELADRHFLLTFDDGPAPVGGHSDRITTWLRENGVNGTFFVLGQSLQARLQKTSPEALNALYAGQCVASHGWEHKSHASWDQWQDSVTRVQALLGKALPDRAVPLFRPPYGQRQADSGAFFAGQGLRVALWNIDSQDWNARISGDVAGQRVLSLMLLWRRGVILFHDIHAKAQTAVPWLHAQTGAAGLTWEDCRAYR</sequence>
<proteinExistence type="predicted"/>
<feature type="chain" id="PRO_5026720390" evidence="3">
    <location>
        <begin position="21"/>
        <end position="376"/>
    </location>
</feature>
<organism evidence="5 7">
    <name type="scientific">Pseudomonas tohonis</name>
    <dbReference type="NCBI Taxonomy" id="2725477"/>
    <lineage>
        <taxon>Bacteria</taxon>
        <taxon>Pseudomonadati</taxon>
        <taxon>Pseudomonadota</taxon>
        <taxon>Gammaproteobacteria</taxon>
        <taxon>Pseudomonadales</taxon>
        <taxon>Pseudomonadaceae</taxon>
        <taxon>Pseudomonas</taxon>
    </lineage>
</organism>
<evidence type="ECO:0000256" key="3">
    <source>
        <dbReference type="SAM" id="SignalP"/>
    </source>
</evidence>
<evidence type="ECO:0000313" key="8">
    <source>
        <dbReference type="Proteomes" id="UP001054892"/>
    </source>
</evidence>
<dbReference type="AlphaFoldDB" id="A0A6J4EAN3"/>
<dbReference type="GO" id="GO:0016810">
    <property type="term" value="F:hydrolase activity, acting on carbon-nitrogen (but not peptide) bonds"/>
    <property type="evidence" value="ECO:0007669"/>
    <property type="project" value="InterPro"/>
</dbReference>